<feature type="region of interest" description="Disordered" evidence="4">
    <location>
        <begin position="884"/>
        <end position="933"/>
    </location>
</feature>
<accession>A0AAV2PNY7</accession>
<evidence type="ECO:0000256" key="5">
    <source>
        <dbReference type="SAM" id="Phobius"/>
    </source>
</evidence>
<keyword evidence="8" id="KW-1185">Reference proteome</keyword>
<evidence type="ECO:0000256" key="3">
    <source>
        <dbReference type="ARBA" id="ARBA00023180"/>
    </source>
</evidence>
<dbReference type="Gene3D" id="3.40.50.1820">
    <property type="entry name" value="alpha/beta hydrolase"/>
    <property type="match status" value="1"/>
</dbReference>
<evidence type="ECO:0000313" key="8">
    <source>
        <dbReference type="Proteomes" id="UP001497623"/>
    </source>
</evidence>
<dbReference type="InterPro" id="IPR019819">
    <property type="entry name" value="Carboxylesterase_B_CS"/>
</dbReference>
<feature type="domain" description="Carboxylesterase type B" evidence="6">
    <location>
        <begin position="225"/>
        <end position="758"/>
    </location>
</feature>
<dbReference type="PANTHER" id="PTHR43903">
    <property type="entry name" value="NEUROLIGIN"/>
    <property type="match status" value="1"/>
</dbReference>
<dbReference type="InterPro" id="IPR029058">
    <property type="entry name" value="AB_hydrolase_fold"/>
</dbReference>
<comment type="caution">
    <text evidence="7">The sequence shown here is derived from an EMBL/GenBank/DDBJ whole genome shotgun (WGS) entry which is preliminary data.</text>
</comment>
<dbReference type="AlphaFoldDB" id="A0AAV2PNY7"/>
<dbReference type="Pfam" id="PF00135">
    <property type="entry name" value="COesterase"/>
    <property type="match status" value="1"/>
</dbReference>
<keyword evidence="5" id="KW-1133">Transmembrane helix</keyword>
<feature type="compositionally biased region" description="Low complexity" evidence="4">
    <location>
        <begin position="911"/>
        <end position="933"/>
    </location>
</feature>
<evidence type="ECO:0000256" key="1">
    <source>
        <dbReference type="ARBA" id="ARBA00005964"/>
    </source>
</evidence>
<dbReference type="Proteomes" id="UP001497623">
    <property type="component" value="Unassembled WGS sequence"/>
</dbReference>
<dbReference type="InterPro" id="IPR002018">
    <property type="entry name" value="CarbesteraseB"/>
</dbReference>
<dbReference type="FunFam" id="3.40.50.1820:FF:000156">
    <property type="entry name" value="Neuroligin-4, Y-linked"/>
    <property type="match status" value="1"/>
</dbReference>
<keyword evidence="3" id="KW-0325">Glycoprotein</keyword>
<evidence type="ECO:0000256" key="2">
    <source>
        <dbReference type="ARBA" id="ARBA00022729"/>
    </source>
</evidence>
<evidence type="ECO:0000259" key="6">
    <source>
        <dbReference type="Pfam" id="PF00135"/>
    </source>
</evidence>
<keyword evidence="5" id="KW-0812">Transmembrane</keyword>
<keyword evidence="2" id="KW-0732">Signal</keyword>
<dbReference type="InterPro" id="IPR051093">
    <property type="entry name" value="Neuroligin/BSAL"/>
</dbReference>
<feature type="compositionally biased region" description="Basic and acidic residues" evidence="4">
    <location>
        <begin position="79"/>
        <end position="112"/>
    </location>
</feature>
<sequence>MGVVAALESGWKGVLRDSGMCVVGNKRSVVILVLLLCSVVRSQFRNDRDPDYYRYLNDRNKQRNRQGPPLYSTPASVHRTGDTHYGTDSRRFDGRYDDGRPRNRDFVQRNHDYGSAYGQVRDPDRFGHVNYDSRGRPREDFDGRHWDQKFQEGRFGILDAWRPDLQGELRPGDEPGIQLPLADLFVTTDTGKVQGFYTYLYDKPGERYNDRPANKPLDLQRHWGNVSTFLGIPYARPPVVEGRFKPPRRVQNWFSTWQALDYRPACPQNLKYIGTSNGIRNGIHEDCLYLNIFTPSISVNGKARYPVMFYIHGGDFDHGASNQFPGHMLSAWGQVVVVTINYRLGALGFLSTGDYHSPGNYGLMDMAMALEWTYNNIRFFNGDRNSITVFGPGAGAAAGGLLAVLPKTRNMVKQVIAESGSPIAEWAATDDIYRVQNTSRVYGLQVGCSVEDSYKLLQCLIRRSYEELSYAPIVPDVGYFAWLPIVDVNLTVPGDDWYEDWDEKDWHILPSLAKPLYEKNLHHPQLRFLTGVNRDEAAKMVFEDSRLKKNNYDVTVTQDFLDVRIKEWVKHYNYSLNPQGAFDAIKWMYTFHPDPKNTTHIREQYVSMLSDGLYRAPVDDMVKLLVNTTNKRGVPTYYYLLNTTVEALKLPTWREVPHDLNYYFISGAPFMDPDFYPENFRISRETWGEGDRNISEFMMQTLVNFAKWGNPTQTQVPIMDPSPNWLPVVEGTLRYLSINNTFNTTMHYNYRQPYCTFWSVYMPQVVLEWLPTVPPPVNPWIEMSQPITAAFYGIMLVAVVLLVILCVCCGLWKSAKRQRNKALDDLQYYSTENIDLQDDYKVREYLDRMSVVDNEEQRTLNTALSNTTATTVLANDNAQYTNYKNSISRPTTPAPSMVNGGIDYQSQNGYRSSRPVTPATSRPPSTSRPITPVSYYHEPSVKHFQPVTPTSQRHIIMQEPQQVATRVVGTLTKKQAYREPTGAISVEQQELILQEPISRSRVGTLTMKQPPTNEMQVPVEAVYPDNNTGQQFTFKEPQIPLQTNTGYPQKPKANQQVYTIEPQNAVYPEASVVQPFIPREQNIPISNIEPTEIPMKTQQYAAPQDRPESSSSGNTNEIIISLRSKGNANNPGVISMTEPLVPKEMMDPSVQSIRSIRSNNAVTTMAGLSIMSSDL</sequence>
<evidence type="ECO:0000313" key="7">
    <source>
        <dbReference type="EMBL" id="CAL4062243.1"/>
    </source>
</evidence>
<dbReference type="PROSITE" id="PS00941">
    <property type="entry name" value="CARBOXYLESTERASE_B_2"/>
    <property type="match status" value="1"/>
</dbReference>
<protein>
    <recommendedName>
        <fullName evidence="6">Carboxylesterase type B domain-containing protein</fullName>
    </recommendedName>
</protein>
<feature type="region of interest" description="Disordered" evidence="4">
    <location>
        <begin position="57"/>
        <end position="119"/>
    </location>
</feature>
<proteinExistence type="inferred from homology"/>
<dbReference type="SUPFAM" id="SSF53474">
    <property type="entry name" value="alpha/beta-Hydrolases"/>
    <property type="match status" value="1"/>
</dbReference>
<gene>
    <name evidence="7" type="ORF">MNOR_LOCUS2542</name>
</gene>
<name>A0AAV2PNY7_MEGNR</name>
<comment type="similarity">
    <text evidence="1">Belongs to the type-B carboxylesterase/lipase family.</text>
</comment>
<evidence type="ECO:0000256" key="4">
    <source>
        <dbReference type="SAM" id="MobiDB-lite"/>
    </source>
</evidence>
<dbReference type="EMBL" id="CAXKWB010000787">
    <property type="protein sequence ID" value="CAL4062243.1"/>
    <property type="molecule type" value="Genomic_DNA"/>
</dbReference>
<reference evidence="7 8" key="1">
    <citation type="submission" date="2024-05" db="EMBL/GenBank/DDBJ databases">
        <authorList>
            <person name="Wallberg A."/>
        </authorList>
    </citation>
    <scope>NUCLEOTIDE SEQUENCE [LARGE SCALE GENOMIC DNA]</scope>
</reference>
<feature type="non-terminal residue" evidence="7">
    <location>
        <position position="1175"/>
    </location>
</feature>
<keyword evidence="5" id="KW-0472">Membrane</keyword>
<feature type="transmembrane region" description="Helical" evidence="5">
    <location>
        <begin position="789"/>
        <end position="812"/>
    </location>
</feature>
<organism evidence="7 8">
    <name type="scientific">Meganyctiphanes norvegica</name>
    <name type="common">Northern krill</name>
    <name type="synonym">Thysanopoda norvegica</name>
    <dbReference type="NCBI Taxonomy" id="48144"/>
    <lineage>
        <taxon>Eukaryota</taxon>
        <taxon>Metazoa</taxon>
        <taxon>Ecdysozoa</taxon>
        <taxon>Arthropoda</taxon>
        <taxon>Crustacea</taxon>
        <taxon>Multicrustacea</taxon>
        <taxon>Malacostraca</taxon>
        <taxon>Eumalacostraca</taxon>
        <taxon>Eucarida</taxon>
        <taxon>Euphausiacea</taxon>
        <taxon>Euphausiidae</taxon>
        <taxon>Meganyctiphanes</taxon>
    </lineage>
</organism>